<comment type="cofactor">
    <cofactor evidence="1">
        <name>[3Fe-4S] cluster</name>
        <dbReference type="ChEBI" id="CHEBI:21137"/>
    </cofactor>
</comment>
<organism evidence="9 10">
    <name type="scientific">Glycomyces rhizosphaerae</name>
    <dbReference type="NCBI Taxonomy" id="2054422"/>
    <lineage>
        <taxon>Bacteria</taxon>
        <taxon>Bacillati</taxon>
        <taxon>Actinomycetota</taxon>
        <taxon>Actinomycetes</taxon>
        <taxon>Glycomycetales</taxon>
        <taxon>Glycomycetaceae</taxon>
        <taxon>Glycomyces</taxon>
    </lineage>
</organism>
<keyword evidence="5 8" id="KW-0408">Iron</keyword>
<evidence type="ECO:0000256" key="1">
    <source>
        <dbReference type="ARBA" id="ARBA00001927"/>
    </source>
</evidence>
<dbReference type="InterPro" id="IPR001080">
    <property type="entry name" value="3Fe4S_ferredoxin"/>
</dbReference>
<reference evidence="10" key="1">
    <citation type="journal article" date="2019" name="Int. J. Syst. Evol. Microbiol.">
        <title>The Global Catalogue of Microorganisms (GCM) 10K type strain sequencing project: providing services to taxonomists for standard genome sequencing and annotation.</title>
        <authorList>
            <consortium name="The Broad Institute Genomics Platform"/>
            <consortium name="The Broad Institute Genome Sequencing Center for Infectious Disease"/>
            <person name="Wu L."/>
            <person name="Ma J."/>
        </authorList>
    </citation>
    <scope>NUCLEOTIDE SEQUENCE [LARGE SCALE GENOMIC DNA]</scope>
    <source>
        <strain evidence="10">CGMCC 4.7396</strain>
    </source>
</reference>
<dbReference type="SUPFAM" id="SSF54862">
    <property type="entry name" value="4Fe-4S ferredoxins"/>
    <property type="match status" value="1"/>
</dbReference>
<keyword evidence="6 8" id="KW-0411">Iron-sulfur</keyword>
<dbReference type="Proteomes" id="UP001595712">
    <property type="component" value="Unassembled WGS sequence"/>
</dbReference>
<dbReference type="EMBL" id="JBHRWO010000010">
    <property type="protein sequence ID" value="MFC3493167.1"/>
    <property type="molecule type" value="Genomic_DNA"/>
</dbReference>
<evidence type="ECO:0000256" key="2">
    <source>
        <dbReference type="ARBA" id="ARBA00022448"/>
    </source>
</evidence>
<dbReference type="Gene3D" id="3.30.70.20">
    <property type="match status" value="1"/>
</dbReference>
<evidence type="ECO:0000256" key="5">
    <source>
        <dbReference type="ARBA" id="ARBA00023004"/>
    </source>
</evidence>
<evidence type="ECO:0000256" key="8">
    <source>
        <dbReference type="RuleBase" id="RU368020"/>
    </source>
</evidence>
<evidence type="ECO:0000256" key="6">
    <source>
        <dbReference type="ARBA" id="ARBA00023014"/>
    </source>
</evidence>
<keyword evidence="2 8" id="KW-0813">Transport</keyword>
<dbReference type="InterPro" id="IPR051269">
    <property type="entry name" value="Fe-S_cluster_ET"/>
</dbReference>
<comment type="function">
    <text evidence="8">Ferredoxins are iron-sulfur proteins that transfer electrons in a wide variety of metabolic reactions.</text>
</comment>
<keyword evidence="3 8" id="KW-0479">Metal-binding</keyword>
<dbReference type="RefSeq" id="WP_387975044.1">
    <property type="nucleotide sequence ID" value="NZ_JBHRWO010000010.1"/>
</dbReference>
<proteinExistence type="predicted"/>
<dbReference type="PRINTS" id="PR00352">
    <property type="entry name" value="3FE4SFRDOXIN"/>
</dbReference>
<sequence>MRIEADREVCTSAGMCALTAPEWFDQDEDDGRVIVLDRVGEPDAAVEDAVELCPSGAIRLR</sequence>
<keyword evidence="10" id="KW-1185">Reference proteome</keyword>
<evidence type="ECO:0000256" key="7">
    <source>
        <dbReference type="ARBA" id="ARBA00023291"/>
    </source>
</evidence>
<keyword evidence="4 8" id="KW-0249">Electron transport</keyword>
<accession>A0ABV7PX51</accession>
<gene>
    <name evidence="9" type="ORF">ACFO8M_11805</name>
</gene>
<comment type="caution">
    <text evidence="9">The sequence shown here is derived from an EMBL/GenBank/DDBJ whole genome shotgun (WGS) entry which is preliminary data.</text>
</comment>
<dbReference type="PANTHER" id="PTHR36923:SF3">
    <property type="entry name" value="FERREDOXIN"/>
    <property type="match status" value="1"/>
</dbReference>
<keyword evidence="7" id="KW-0003">3Fe-4S</keyword>
<evidence type="ECO:0000256" key="4">
    <source>
        <dbReference type="ARBA" id="ARBA00022982"/>
    </source>
</evidence>
<protein>
    <recommendedName>
        <fullName evidence="8">Ferredoxin</fullName>
    </recommendedName>
</protein>
<evidence type="ECO:0000313" key="9">
    <source>
        <dbReference type="EMBL" id="MFC3493167.1"/>
    </source>
</evidence>
<evidence type="ECO:0000313" key="10">
    <source>
        <dbReference type="Proteomes" id="UP001595712"/>
    </source>
</evidence>
<dbReference type="PANTHER" id="PTHR36923">
    <property type="entry name" value="FERREDOXIN"/>
    <property type="match status" value="1"/>
</dbReference>
<evidence type="ECO:0000256" key="3">
    <source>
        <dbReference type="ARBA" id="ARBA00022723"/>
    </source>
</evidence>
<name>A0ABV7PX51_9ACTN</name>
<dbReference type="Pfam" id="PF13370">
    <property type="entry name" value="Fer4_13"/>
    <property type="match status" value="1"/>
</dbReference>